<dbReference type="GO" id="GO:0016020">
    <property type="term" value="C:membrane"/>
    <property type="evidence" value="ECO:0007669"/>
    <property type="project" value="InterPro"/>
</dbReference>
<dbReference type="SMART" id="SM00283">
    <property type="entry name" value="MA"/>
    <property type="match status" value="1"/>
</dbReference>
<dbReference type="InterPro" id="IPR004090">
    <property type="entry name" value="Chemotax_Me-accpt_rcpt"/>
</dbReference>
<dbReference type="PRINTS" id="PR00260">
    <property type="entry name" value="CHEMTRNSDUCR"/>
</dbReference>
<dbReference type="PROSITE" id="PS50111">
    <property type="entry name" value="CHEMOTAXIS_TRANSDUC_2"/>
    <property type="match status" value="1"/>
</dbReference>
<dbReference type="GO" id="GO:0006935">
    <property type="term" value="P:chemotaxis"/>
    <property type="evidence" value="ECO:0007669"/>
    <property type="project" value="InterPro"/>
</dbReference>
<gene>
    <name evidence="6" type="ORF">DesfrDRAFT_1859</name>
</gene>
<evidence type="ECO:0000256" key="3">
    <source>
        <dbReference type="PROSITE-ProRule" id="PRU00284"/>
    </source>
</evidence>
<organism evidence="6 7">
    <name type="scientific">Solidesulfovibrio fructosivorans JJ]</name>
    <dbReference type="NCBI Taxonomy" id="596151"/>
    <lineage>
        <taxon>Bacteria</taxon>
        <taxon>Pseudomonadati</taxon>
        <taxon>Thermodesulfobacteriota</taxon>
        <taxon>Desulfovibrionia</taxon>
        <taxon>Desulfovibrionales</taxon>
        <taxon>Desulfovibrionaceae</taxon>
        <taxon>Solidesulfovibrio</taxon>
    </lineage>
</organism>
<dbReference type="STRING" id="596151.DesfrDRAFT_1859"/>
<evidence type="ECO:0000259" key="5">
    <source>
        <dbReference type="PROSITE" id="PS50111"/>
    </source>
</evidence>
<dbReference type="eggNOG" id="COG0840">
    <property type="taxonomic scope" value="Bacteria"/>
</dbReference>
<dbReference type="Pfam" id="PF13682">
    <property type="entry name" value="CZB"/>
    <property type="match status" value="1"/>
</dbReference>
<dbReference type="EMBL" id="AECZ01000010">
    <property type="protein sequence ID" value="EFL51420.1"/>
    <property type="molecule type" value="Genomic_DNA"/>
</dbReference>
<keyword evidence="7" id="KW-1185">Reference proteome</keyword>
<reference evidence="6 7" key="1">
    <citation type="submission" date="2010-08" db="EMBL/GenBank/DDBJ databases">
        <title>The draft genome of Desulfovibrio fructosovorans JJ.</title>
        <authorList>
            <consortium name="US DOE Joint Genome Institute (JGI-PGF)"/>
            <person name="Lucas S."/>
            <person name="Copeland A."/>
            <person name="Lapidus A."/>
            <person name="Cheng J.-F."/>
            <person name="Bruce D."/>
            <person name="Goodwin L."/>
            <person name="Pitluck S."/>
            <person name="Land M.L."/>
            <person name="Hauser L."/>
            <person name="Chang Y.-J."/>
            <person name="Jeffries C."/>
            <person name="Wall J.D."/>
            <person name="Stahl D.A."/>
            <person name="Arkin A.P."/>
            <person name="Dehal P."/>
            <person name="Stolyar S.M."/>
            <person name="Hazen T.C."/>
            <person name="Woyke T.J."/>
        </authorList>
    </citation>
    <scope>NUCLEOTIDE SEQUENCE [LARGE SCALE GENOMIC DNA]</scope>
    <source>
        <strain evidence="6 7">JJ</strain>
    </source>
</reference>
<proteinExistence type="inferred from homology"/>
<dbReference type="RefSeq" id="WP_005993217.1">
    <property type="nucleotide sequence ID" value="NZ_AECZ01000010.1"/>
</dbReference>
<dbReference type="InterPro" id="IPR025991">
    <property type="entry name" value="Chemoreceptor_zinc-bind_dom"/>
</dbReference>
<evidence type="ECO:0000256" key="1">
    <source>
        <dbReference type="ARBA" id="ARBA00023224"/>
    </source>
</evidence>
<keyword evidence="4" id="KW-1133">Transmembrane helix</keyword>
<comment type="caution">
    <text evidence="6">The sequence shown here is derived from an EMBL/GenBank/DDBJ whole genome shotgun (WGS) entry which is preliminary data.</text>
</comment>
<dbReference type="InterPro" id="IPR004089">
    <property type="entry name" value="MCPsignal_dom"/>
</dbReference>
<dbReference type="Gene3D" id="1.20.120.30">
    <property type="entry name" value="Aspartate receptor, ligand-binding domain"/>
    <property type="match status" value="1"/>
</dbReference>
<feature type="domain" description="Methyl-accepting transducer" evidence="5">
    <location>
        <begin position="149"/>
        <end position="392"/>
    </location>
</feature>
<evidence type="ECO:0000256" key="4">
    <source>
        <dbReference type="SAM" id="Phobius"/>
    </source>
</evidence>
<name>E1JW60_SOLFR</name>
<sequence>MPRPAVMPVFFLLAGLLALDWCLTLIAAFVPATSWLPPTLAIGWTVFAVCAVWFACRRLLPLLRRQKKNQEALLRLAAGDLRGCVDPEADCPAVTRLRTFCINDRNAVNTIAAYSREFEHHSDQACAMAQEAKAEASGIDDESHRLSGEMEAVNAAAGEVAGHIGSIAAAVTQMRQASDDIAGNMERARDAVDRASRTARENATRIESLGTQASSGVDGLRQVTTSIESVRDRAVALKHDMDALGRDSKSIGAILGVIADIADQTNLLALNAAIEAARAGESGRGFAVVADEVRKLAEKTMAATKDVETAIHSIQTMAGNNLAATESAVAAVEDSMRLAEEQIGETDALMESMMAVSREVGGITEIVDALKDMVFASSSAAAQHSQATAAIARNLAATSEKATDMRDRARSGHIAVQGISESAATVAQSVADMAAGVLQVNSAARELTRLTGHLAREIEGFRLGDAPFDIAAIKTAHLAWRARLEAVLLGHARLEASEVADHHQCQFGRWYDDEGQSKFGDAATFQEIGQHHERVHALAKTIAGLAGQGKNEEAAARMDAFEDARVKLFDALNRLYLEMTR</sequence>
<dbReference type="AlphaFoldDB" id="E1JW60"/>
<dbReference type="SUPFAM" id="SSF58104">
    <property type="entry name" value="Methyl-accepting chemotaxis protein (MCP) signaling domain"/>
    <property type="match status" value="1"/>
</dbReference>
<dbReference type="GO" id="GO:0004888">
    <property type="term" value="F:transmembrane signaling receptor activity"/>
    <property type="evidence" value="ECO:0007669"/>
    <property type="project" value="InterPro"/>
</dbReference>
<protein>
    <submittedName>
        <fullName evidence="6">Methyl-accepting chemotaxis sensory transducer</fullName>
    </submittedName>
</protein>
<accession>E1JW60</accession>
<comment type="similarity">
    <text evidence="2">Belongs to the methyl-accepting chemotaxis (MCP) protein family.</text>
</comment>
<dbReference type="OrthoDB" id="9765597at2"/>
<keyword evidence="4" id="KW-0472">Membrane</keyword>
<keyword evidence="4" id="KW-0812">Transmembrane</keyword>
<dbReference type="Proteomes" id="UP000006250">
    <property type="component" value="Unassembled WGS sequence"/>
</dbReference>
<evidence type="ECO:0000313" key="6">
    <source>
        <dbReference type="EMBL" id="EFL51420.1"/>
    </source>
</evidence>
<dbReference type="Pfam" id="PF00015">
    <property type="entry name" value="MCPsignal"/>
    <property type="match status" value="1"/>
</dbReference>
<dbReference type="PANTHER" id="PTHR32089:SF112">
    <property type="entry name" value="LYSOZYME-LIKE PROTEIN-RELATED"/>
    <property type="match status" value="1"/>
</dbReference>
<evidence type="ECO:0000313" key="7">
    <source>
        <dbReference type="Proteomes" id="UP000006250"/>
    </source>
</evidence>
<dbReference type="Gene3D" id="1.10.287.950">
    <property type="entry name" value="Methyl-accepting chemotaxis protein"/>
    <property type="match status" value="1"/>
</dbReference>
<feature type="transmembrane region" description="Helical" evidence="4">
    <location>
        <begin position="40"/>
        <end position="60"/>
    </location>
</feature>
<evidence type="ECO:0000256" key="2">
    <source>
        <dbReference type="ARBA" id="ARBA00029447"/>
    </source>
</evidence>
<dbReference type="GO" id="GO:0007165">
    <property type="term" value="P:signal transduction"/>
    <property type="evidence" value="ECO:0007669"/>
    <property type="project" value="UniProtKB-KW"/>
</dbReference>
<keyword evidence="1 3" id="KW-0807">Transducer</keyword>
<dbReference type="PANTHER" id="PTHR32089">
    <property type="entry name" value="METHYL-ACCEPTING CHEMOTAXIS PROTEIN MCPB"/>
    <property type="match status" value="1"/>
</dbReference>